<evidence type="ECO:0000313" key="2">
    <source>
        <dbReference type="Proteomes" id="UP000035963"/>
    </source>
</evidence>
<dbReference type="PATRIC" id="fig|908627.4.peg.6118"/>
<comment type="caution">
    <text evidence="1">The sequence shown here is derived from an EMBL/GenBank/DDBJ whole genome shotgun (WGS) entry which is preliminary data.</text>
</comment>
<accession>A0A0J1CR10</accession>
<proteinExistence type="predicted"/>
<organism evidence="1 2">
    <name type="scientific">Caballeronia mineralivorans PML1(12)</name>
    <dbReference type="NCBI Taxonomy" id="908627"/>
    <lineage>
        <taxon>Bacteria</taxon>
        <taxon>Pseudomonadati</taxon>
        <taxon>Pseudomonadota</taxon>
        <taxon>Betaproteobacteria</taxon>
        <taxon>Burkholderiales</taxon>
        <taxon>Burkholderiaceae</taxon>
        <taxon>Caballeronia</taxon>
    </lineage>
</organism>
<dbReference type="Proteomes" id="UP000035963">
    <property type="component" value="Unassembled WGS sequence"/>
</dbReference>
<reference evidence="1 2" key="1">
    <citation type="journal article" date="2015" name="Genome Announc.">
        <title>Draft Genome Sequence of Burkholderia sp. Strain PML1(12), an Ectomycorrhizosphere-Inhabiting Bacterium with Effective Mineral-Weathering Ability.</title>
        <authorList>
            <person name="Uroz S."/>
            <person name="Oger P."/>
        </authorList>
    </citation>
    <scope>NUCLEOTIDE SEQUENCE [LARGE SCALE GENOMIC DNA]</scope>
    <source>
        <strain evidence="2">PML1(12)</strain>
    </source>
</reference>
<evidence type="ECO:0000313" key="1">
    <source>
        <dbReference type="EMBL" id="KLU23067.1"/>
    </source>
</evidence>
<gene>
    <name evidence="1" type="ORF">EOS_27350</name>
</gene>
<dbReference type="AlphaFoldDB" id="A0A0J1CR10"/>
<dbReference type="EMBL" id="AEJF01000164">
    <property type="protein sequence ID" value="KLU23067.1"/>
    <property type="molecule type" value="Genomic_DNA"/>
</dbReference>
<keyword evidence="2" id="KW-1185">Reference proteome</keyword>
<sequence>MAHFSVGVNNDDTQQLLKSAFDQSQFARSENLSLVETSNITDLHSADKSKRLCHASISLNNASNAQIRYQLEPRDDGKFLLTFEAE</sequence>
<name>A0A0J1CR10_9BURK</name>
<protein>
    <submittedName>
        <fullName evidence="1">Uncharacterized protein</fullName>
    </submittedName>
</protein>